<dbReference type="NCBIfam" id="TIGR04131">
    <property type="entry name" value="Bac_Flav_CTERM"/>
    <property type="match status" value="1"/>
</dbReference>
<dbReference type="GO" id="GO:0005975">
    <property type="term" value="P:carbohydrate metabolic process"/>
    <property type="evidence" value="ECO:0007669"/>
    <property type="project" value="UniProtKB-ARBA"/>
</dbReference>
<organism evidence="2 3">
    <name type="scientific">Taishania pollutisoli</name>
    <dbReference type="NCBI Taxonomy" id="2766479"/>
    <lineage>
        <taxon>Bacteria</taxon>
        <taxon>Pseudomonadati</taxon>
        <taxon>Bacteroidota</taxon>
        <taxon>Flavobacteriia</taxon>
        <taxon>Flavobacteriales</taxon>
        <taxon>Crocinitomicaceae</taxon>
        <taxon>Taishania</taxon>
    </lineage>
</organism>
<dbReference type="SUPFAM" id="SSF49899">
    <property type="entry name" value="Concanavalin A-like lectins/glucanases"/>
    <property type="match status" value="1"/>
</dbReference>
<dbReference type="GO" id="GO:0004553">
    <property type="term" value="F:hydrolase activity, hydrolyzing O-glycosyl compounds"/>
    <property type="evidence" value="ECO:0007669"/>
    <property type="project" value="UniProtKB-ARBA"/>
</dbReference>
<dbReference type="AlphaFoldDB" id="A0A8J6PHH0"/>
<gene>
    <name evidence="2" type="ORF">H9Y05_00685</name>
</gene>
<dbReference type="InterPro" id="IPR036415">
    <property type="entry name" value="Lamin_tail_dom_sf"/>
</dbReference>
<dbReference type="Gene3D" id="2.60.40.740">
    <property type="match status" value="1"/>
</dbReference>
<keyword evidence="1" id="KW-0732">Signal</keyword>
<dbReference type="Gene3D" id="2.60.40.10">
    <property type="entry name" value="Immunoglobulins"/>
    <property type="match status" value="1"/>
</dbReference>
<dbReference type="Pfam" id="PF13385">
    <property type="entry name" value="Laminin_G_3"/>
    <property type="match status" value="1"/>
</dbReference>
<accession>A0A8J6PHH0</accession>
<keyword evidence="3" id="KW-1185">Reference proteome</keyword>
<reference evidence="2" key="1">
    <citation type="submission" date="2020-09" db="EMBL/GenBank/DDBJ databases">
        <title>Taishania pollutisoli gen. nov., sp. nov., Isolated from Tetrabromobisphenol A-Contaminated Soil.</title>
        <authorList>
            <person name="Chen Q."/>
        </authorList>
    </citation>
    <scope>NUCLEOTIDE SEQUENCE</scope>
    <source>
        <strain evidence="2">CZZ-1</strain>
    </source>
</reference>
<feature type="signal peptide" evidence="1">
    <location>
        <begin position="1"/>
        <end position="25"/>
    </location>
</feature>
<dbReference type="SUPFAM" id="SSF74853">
    <property type="entry name" value="Lamin A/C globular tail domain"/>
    <property type="match status" value="1"/>
</dbReference>
<evidence type="ECO:0000313" key="3">
    <source>
        <dbReference type="Proteomes" id="UP000652681"/>
    </source>
</evidence>
<feature type="chain" id="PRO_5035183452" evidence="1">
    <location>
        <begin position="26"/>
        <end position="1058"/>
    </location>
</feature>
<dbReference type="Gene3D" id="2.60.120.200">
    <property type="match status" value="1"/>
</dbReference>
<dbReference type="RefSeq" id="WP_216713230.1">
    <property type="nucleotide sequence ID" value="NZ_JACVEL010000001.1"/>
</dbReference>
<dbReference type="InterPro" id="IPR035986">
    <property type="entry name" value="PKD_dom_sf"/>
</dbReference>
<dbReference type="InterPro" id="IPR025667">
    <property type="entry name" value="SprB_repeat"/>
</dbReference>
<protein>
    <submittedName>
        <fullName evidence="2">Gliding motility-associated C-terminal domain-containing protein</fullName>
    </submittedName>
</protein>
<dbReference type="InterPro" id="IPR013783">
    <property type="entry name" value="Ig-like_fold"/>
</dbReference>
<dbReference type="Pfam" id="PF13585">
    <property type="entry name" value="CHU_C"/>
    <property type="match status" value="1"/>
</dbReference>
<sequence>MKNKFTTIKQLVFCLSLLIVPFSYGQDNALNFDGVNDYVNLDPVSASLAGLTAFTVELWIKPDVIQQEQYSSIFAINRATGDLNRLVIRFGGPIEGPNTSDKIVVNVPVGQTNNVLVGNIGVLDGVCHHVAYVYNNGVSKLYIDGTLEGTMNYPYTIQSNDRFSLGQEYDEPIYTISQLYTGEMDKLRIWNSEKSIAEIQQLMNQTIVGNEPGLIHLYNFDQGVPAGNNTSISNVINSVNPNFNGTLVNFARNGLTSNFVNSECIQQTPQSMQASFDTTVNILCNGSGCNYQGPSILINELMISPSAYDGSISGFGGVGDGRGEWIELYNPNLCEPIDISCYYLGNNTSEGNGGFRIPSGTIVPPGGFCMVRGQNMSPVPANLLYANGGNVVEVVVPYNINDPGVCSNGTRVWFPNAGGWFAFYDANGVPQDAVSWINSAGVSGQPCVPSLTGCNSAPSLNSYDNIPANRKNYIGSGAVVLDYSYRRIPDGGAWSGNGTPTYADCNSTCIPPMTSTCAGTATINVTGGTAPYTYAWDDSEAQVTQTATGLCAGTYTCTVTDAGGITQTFQVEIDDLVPDVSVSIQDEVCVDGAAVTAVGSPQPTGSATGVYSGTGFTGATINPATAGQGQYTVTYTYTDENGCHNSATDQITVNPLPVVAITNVASPYCVEVQNANLQLSPAGGQLSGTGVAGNQFSPATAGVGSYNLTYEYTDGNGCENSTGVAVQVVEAAEPTITAPDDLCIDAAAVTIQVAPTGGQLQVNGTNASFSFLPETYGDGSHTLDYSYVDANGCIGSTTETINVHDLPIIVMSLDPVYCYESGFSPVAPQPSGGTFSGDNVVNGGINITNVAPGTYAVHYEVTDAFGCYNERDDSYTVSTPITPGFDYAVDCFQKFDGNATPLNNAYQYNWNIDGTSINAGPIYTQLFQEAGTYPLMLTITDQHGCQYDTLGAIVIPPGVSPSDFVVPNVITPNGDGVNDYLAMPVLLDECFTYKILIMNRWGNIVYEMHNVTSVFDGRNKNGHELTEGVYFYQVVSDDFDCEDPAMKGFCSGFITIVR</sequence>
<proteinExistence type="predicted"/>
<name>A0A8J6PHH0_9FLAO</name>
<dbReference type="InterPro" id="IPR013320">
    <property type="entry name" value="ConA-like_dom_sf"/>
</dbReference>
<dbReference type="InterPro" id="IPR026341">
    <property type="entry name" value="T9SS_type_B"/>
</dbReference>
<comment type="caution">
    <text evidence="2">The sequence shown here is derived from an EMBL/GenBank/DDBJ whole genome shotgun (WGS) entry which is preliminary data.</text>
</comment>
<dbReference type="Proteomes" id="UP000652681">
    <property type="component" value="Unassembled WGS sequence"/>
</dbReference>
<dbReference type="Pfam" id="PF13573">
    <property type="entry name" value="SprB"/>
    <property type="match status" value="1"/>
</dbReference>
<evidence type="ECO:0000256" key="1">
    <source>
        <dbReference type="SAM" id="SignalP"/>
    </source>
</evidence>
<evidence type="ECO:0000313" key="2">
    <source>
        <dbReference type="EMBL" id="MBC9810980.1"/>
    </source>
</evidence>
<dbReference type="EMBL" id="JACVEL010000001">
    <property type="protein sequence ID" value="MBC9810980.1"/>
    <property type="molecule type" value="Genomic_DNA"/>
</dbReference>
<dbReference type="SUPFAM" id="SSF49299">
    <property type="entry name" value="PKD domain"/>
    <property type="match status" value="1"/>
</dbReference>